<keyword evidence="8" id="KW-1185">Reference proteome</keyword>
<protein>
    <submittedName>
        <fullName evidence="7">ABC-2 type transport system ATP-binding protein</fullName>
    </submittedName>
</protein>
<dbReference type="InterPro" id="IPR027417">
    <property type="entry name" value="P-loop_NTPase"/>
</dbReference>
<evidence type="ECO:0000259" key="6">
    <source>
        <dbReference type="PROSITE" id="PS50893"/>
    </source>
</evidence>
<feature type="domain" description="ABC transporter" evidence="6">
    <location>
        <begin position="4"/>
        <end position="229"/>
    </location>
</feature>
<accession>A0ABR9KQ74</accession>
<dbReference type="PROSITE" id="PS50893">
    <property type="entry name" value="ABC_TRANSPORTER_2"/>
    <property type="match status" value="1"/>
</dbReference>
<name>A0ABR9KQ74_9ACTN</name>
<comment type="subcellular location">
    <subcellularLocation>
        <location evidence="1">Cell membrane</location>
        <topology evidence="1">Peripheral membrane protein</topology>
    </subcellularLocation>
</comment>
<dbReference type="InterPro" id="IPR017871">
    <property type="entry name" value="ABC_transporter-like_CS"/>
</dbReference>
<keyword evidence="2" id="KW-0813">Transport</keyword>
<dbReference type="SMART" id="SM00382">
    <property type="entry name" value="AAA"/>
    <property type="match status" value="1"/>
</dbReference>
<proteinExistence type="predicted"/>
<dbReference type="SUPFAM" id="SSF52540">
    <property type="entry name" value="P-loop containing nucleoside triphosphate hydrolases"/>
    <property type="match status" value="1"/>
</dbReference>
<keyword evidence="4 7" id="KW-0067">ATP-binding</keyword>
<dbReference type="PANTHER" id="PTHR42711">
    <property type="entry name" value="ABC TRANSPORTER ATP-BINDING PROTEIN"/>
    <property type="match status" value="1"/>
</dbReference>
<evidence type="ECO:0000256" key="1">
    <source>
        <dbReference type="ARBA" id="ARBA00004202"/>
    </source>
</evidence>
<keyword evidence="5" id="KW-0046">Antibiotic resistance</keyword>
<comment type="caution">
    <text evidence="7">The sequence shown here is derived from an EMBL/GenBank/DDBJ whole genome shotgun (WGS) entry which is preliminary data.</text>
</comment>
<dbReference type="Gene3D" id="3.40.50.300">
    <property type="entry name" value="P-loop containing nucleotide triphosphate hydrolases"/>
    <property type="match status" value="1"/>
</dbReference>
<evidence type="ECO:0000313" key="8">
    <source>
        <dbReference type="Proteomes" id="UP000661607"/>
    </source>
</evidence>
<evidence type="ECO:0000256" key="4">
    <source>
        <dbReference type="ARBA" id="ARBA00022840"/>
    </source>
</evidence>
<organism evidence="7 8">
    <name type="scientific">Nonomuraea africana</name>
    <dbReference type="NCBI Taxonomy" id="46171"/>
    <lineage>
        <taxon>Bacteria</taxon>
        <taxon>Bacillati</taxon>
        <taxon>Actinomycetota</taxon>
        <taxon>Actinomycetes</taxon>
        <taxon>Streptosporangiales</taxon>
        <taxon>Streptosporangiaceae</taxon>
        <taxon>Nonomuraea</taxon>
    </lineage>
</organism>
<dbReference type="Proteomes" id="UP000661607">
    <property type="component" value="Unassembled WGS sequence"/>
</dbReference>
<dbReference type="RefSeq" id="WP_192778609.1">
    <property type="nucleotide sequence ID" value="NZ_BAAASY010000008.1"/>
</dbReference>
<evidence type="ECO:0000256" key="3">
    <source>
        <dbReference type="ARBA" id="ARBA00022741"/>
    </source>
</evidence>
<dbReference type="InterPro" id="IPR050763">
    <property type="entry name" value="ABC_transporter_ATP-binding"/>
</dbReference>
<dbReference type="CDD" id="cd03230">
    <property type="entry name" value="ABC_DR_subfamily_A"/>
    <property type="match status" value="1"/>
</dbReference>
<dbReference type="PROSITE" id="PS00211">
    <property type="entry name" value="ABC_TRANSPORTER_1"/>
    <property type="match status" value="1"/>
</dbReference>
<dbReference type="EMBL" id="JADBEF010000001">
    <property type="protein sequence ID" value="MBE1564185.1"/>
    <property type="molecule type" value="Genomic_DNA"/>
</dbReference>
<dbReference type="InterPro" id="IPR003593">
    <property type="entry name" value="AAA+_ATPase"/>
</dbReference>
<dbReference type="PANTHER" id="PTHR42711:SF16">
    <property type="entry name" value="ABC TRANSPORTER ATP-BINDING PROTEIN"/>
    <property type="match status" value="1"/>
</dbReference>
<dbReference type="GO" id="GO:0005524">
    <property type="term" value="F:ATP binding"/>
    <property type="evidence" value="ECO:0007669"/>
    <property type="project" value="UniProtKB-KW"/>
</dbReference>
<evidence type="ECO:0000256" key="5">
    <source>
        <dbReference type="ARBA" id="ARBA00023251"/>
    </source>
</evidence>
<sequence length="325" mass="35319">MAVIEVTDLTKRYAGQTVLDRVSFSVEEGEIFGILGPNGTGKTTTVECVEGLRRPDGGSISVLGLDPIKDGRRLRELIGVQLQHTQLPENIKVWEALDLYASFYANPRDWRELLDQWGLADKRDARFGKLSGGQKQRLFIALALVGNPKVAFLDELTTGLDPQARRATWEVIKQVRASGVTVVLVSHFMDEVEELCDRVAVFDRGDIVAIDTPAGLIDGIDAEHQMRFRLMTGDAALRVDAPDGLQGDVPGALLSDVPRALLSGVPGVTGVTRTGDQVVVTGRGDFATAVTAVLARNHILVADLRIDKRTLDDAFVALTGRSFHL</sequence>
<dbReference type="InterPro" id="IPR003439">
    <property type="entry name" value="ABC_transporter-like_ATP-bd"/>
</dbReference>
<gene>
    <name evidence="7" type="ORF">H4W81_006964</name>
</gene>
<keyword evidence="3" id="KW-0547">Nucleotide-binding</keyword>
<evidence type="ECO:0000256" key="2">
    <source>
        <dbReference type="ARBA" id="ARBA00022448"/>
    </source>
</evidence>
<reference evidence="7 8" key="1">
    <citation type="submission" date="2020-10" db="EMBL/GenBank/DDBJ databases">
        <title>Sequencing the genomes of 1000 actinobacteria strains.</title>
        <authorList>
            <person name="Klenk H.-P."/>
        </authorList>
    </citation>
    <scope>NUCLEOTIDE SEQUENCE [LARGE SCALE GENOMIC DNA]</scope>
    <source>
        <strain evidence="7 8">DSM 43748</strain>
    </source>
</reference>
<dbReference type="Pfam" id="PF00005">
    <property type="entry name" value="ABC_tran"/>
    <property type="match status" value="1"/>
</dbReference>
<evidence type="ECO:0000313" key="7">
    <source>
        <dbReference type="EMBL" id="MBE1564185.1"/>
    </source>
</evidence>